<evidence type="ECO:0000313" key="2">
    <source>
        <dbReference type="EMBL" id="RIA64914.1"/>
    </source>
</evidence>
<keyword evidence="1" id="KW-0472">Membrane</keyword>
<gene>
    <name evidence="2" type="ORF">EI71_01744</name>
</gene>
<keyword evidence="1" id="KW-0812">Transmembrane</keyword>
<dbReference type="InParanoid" id="A0A397R412"/>
<feature type="transmembrane region" description="Helical" evidence="1">
    <location>
        <begin position="12"/>
        <end position="34"/>
    </location>
</feature>
<feature type="transmembrane region" description="Helical" evidence="1">
    <location>
        <begin position="75"/>
        <end position="95"/>
    </location>
</feature>
<dbReference type="AlphaFoldDB" id="A0A397R412"/>
<evidence type="ECO:0000313" key="3">
    <source>
        <dbReference type="Proteomes" id="UP000266506"/>
    </source>
</evidence>
<reference evidence="2 3" key="1">
    <citation type="submission" date="2018-08" db="EMBL/GenBank/DDBJ databases">
        <title>Genomic Encyclopedia of Archaeal and Bacterial Type Strains, Phase II (KMG-II): from individual species to whole genera.</title>
        <authorList>
            <person name="Goeker M."/>
        </authorList>
    </citation>
    <scope>NUCLEOTIDE SEQUENCE [LARGE SCALE GENOMIC DNA]</scope>
    <source>
        <strain evidence="2 3">ATCC 27112</strain>
    </source>
</reference>
<name>A0A397R412_9MOLU</name>
<organism evidence="2 3">
    <name type="scientific">Anaeroplasma bactoclasticum</name>
    <dbReference type="NCBI Taxonomy" id="2088"/>
    <lineage>
        <taxon>Bacteria</taxon>
        <taxon>Bacillati</taxon>
        <taxon>Mycoplasmatota</taxon>
        <taxon>Mollicutes</taxon>
        <taxon>Anaeroplasmatales</taxon>
        <taxon>Anaeroplasmataceae</taxon>
        <taxon>Anaeroplasma</taxon>
    </lineage>
</organism>
<accession>A0A397R412</accession>
<sequence>MERDRLYKIHQITLAIIYIALMVFFVCKCLENGADSTESSQRVADATAKVINGVAGSGTVDSQSESFRSWVRKFIGHYSYFVLLGSISTLFYLSLRKKVKDYLLLTISFSVGFIFAVISEFMLEAKTLGRNGSWSDVGIDYLGFITLSIVIVFIYYLIKFKKSRKNSLWRCKFAPFISYFFLKVTKI</sequence>
<keyword evidence="3" id="KW-1185">Reference proteome</keyword>
<feature type="transmembrane region" description="Helical" evidence="1">
    <location>
        <begin position="141"/>
        <end position="158"/>
    </location>
</feature>
<comment type="caution">
    <text evidence="2">The sequence shown here is derived from an EMBL/GenBank/DDBJ whole genome shotgun (WGS) entry which is preliminary data.</text>
</comment>
<feature type="transmembrane region" description="Helical" evidence="1">
    <location>
        <begin position="102"/>
        <end position="121"/>
    </location>
</feature>
<dbReference type="NCBIfam" id="NF037970">
    <property type="entry name" value="vanZ_1"/>
    <property type="match status" value="1"/>
</dbReference>
<evidence type="ECO:0000256" key="1">
    <source>
        <dbReference type="SAM" id="Phobius"/>
    </source>
</evidence>
<protein>
    <recommendedName>
        <fullName evidence="4">VanZ like protein</fullName>
    </recommendedName>
</protein>
<proteinExistence type="predicted"/>
<keyword evidence="1" id="KW-1133">Transmembrane helix</keyword>
<evidence type="ECO:0008006" key="4">
    <source>
        <dbReference type="Google" id="ProtNLM"/>
    </source>
</evidence>
<dbReference type="EMBL" id="QXEV01000029">
    <property type="protein sequence ID" value="RIA64914.1"/>
    <property type="molecule type" value="Genomic_DNA"/>
</dbReference>
<dbReference type="Proteomes" id="UP000266506">
    <property type="component" value="Unassembled WGS sequence"/>
</dbReference>